<reference evidence="2 3" key="1">
    <citation type="journal article" date="2014" name="Agronomy (Basel)">
        <title>A Draft Genome Sequence for Ensete ventricosum, the Drought-Tolerant Tree Against Hunger.</title>
        <authorList>
            <person name="Harrison J."/>
            <person name="Moore K.A."/>
            <person name="Paszkiewicz K."/>
            <person name="Jones T."/>
            <person name="Grant M."/>
            <person name="Ambacheew D."/>
            <person name="Muzemil S."/>
            <person name="Studholme D.J."/>
        </authorList>
    </citation>
    <scope>NUCLEOTIDE SEQUENCE [LARGE SCALE GENOMIC DNA]</scope>
</reference>
<accession>A0A427AQ00</accession>
<feature type="region of interest" description="Disordered" evidence="1">
    <location>
        <begin position="64"/>
        <end position="124"/>
    </location>
</feature>
<name>A0A427AQ00_ENSVE</name>
<dbReference type="Proteomes" id="UP000287651">
    <property type="component" value="Unassembled WGS sequence"/>
</dbReference>
<feature type="compositionally biased region" description="Basic and acidic residues" evidence="1">
    <location>
        <begin position="67"/>
        <end position="89"/>
    </location>
</feature>
<protein>
    <submittedName>
        <fullName evidence="2">Uncharacterized protein</fullName>
    </submittedName>
</protein>
<evidence type="ECO:0000313" key="2">
    <source>
        <dbReference type="EMBL" id="RRT78297.1"/>
    </source>
</evidence>
<comment type="caution">
    <text evidence="2">The sequence shown here is derived from an EMBL/GenBank/DDBJ whole genome shotgun (WGS) entry which is preliminary data.</text>
</comment>
<evidence type="ECO:0000313" key="3">
    <source>
        <dbReference type="Proteomes" id="UP000287651"/>
    </source>
</evidence>
<evidence type="ECO:0000256" key="1">
    <source>
        <dbReference type="SAM" id="MobiDB-lite"/>
    </source>
</evidence>
<sequence>MFACSVDGVEVHLWPFPRDQAASARGDSRRMQTVGRAKPLQQLLRSKIAAGIREAAAACEARQWVRGHGDTRPRPPPRDTRIGEDKGAGHENQVPQPSSAGDLRAARGRRRRSGQALATNATGQRRTLLSRGGYRLLVVVMPGAESQRPPNSDPRRGEAGWIWSLTMDRPRYAPFVPDRRSLRPTEAALPWHWSKES</sequence>
<organism evidence="2 3">
    <name type="scientific">Ensete ventricosum</name>
    <name type="common">Abyssinian banana</name>
    <name type="synonym">Musa ensete</name>
    <dbReference type="NCBI Taxonomy" id="4639"/>
    <lineage>
        <taxon>Eukaryota</taxon>
        <taxon>Viridiplantae</taxon>
        <taxon>Streptophyta</taxon>
        <taxon>Embryophyta</taxon>
        <taxon>Tracheophyta</taxon>
        <taxon>Spermatophyta</taxon>
        <taxon>Magnoliopsida</taxon>
        <taxon>Liliopsida</taxon>
        <taxon>Zingiberales</taxon>
        <taxon>Musaceae</taxon>
        <taxon>Ensete</taxon>
    </lineage>
</organism>
<gene>
    <name evidence="2" type="ORF">B296_00018598</name>
</gene>
<dbReference type="EMBL" id="AMZH03001710">
    <property type="protein sequence ID" value="RRT78297.1"/>
    <property type="molecule type" value="Genomic_DNA"/>
</dbReference>
<proteinExistence type="predicted"/>
<dbReference type="AlphaFoldDB" id="A0A427AQ00"/>